<dbReference type="Proteomes" id="UP001596494">
    <property type="component" value="Unassembled WGS sequence"/>
</dbReference>
<dbReference type="RefSeq" id="WP_289214239.1">
    <property type="nucleotide sequence ID" value="NZ_JAPVRC010000001.1"/>
</dbReference>
<gene>
    <name evidence="1" type="ORF">ACFQMN_06910</name>
</gene>
<evidence type="ECO:0008006" key="3">
    <source>
        <dbReference type="Google" id="ProtNLM"/>
    </source>
</evidence>
<keyword evidence="2" id="KW-1185">Reference proteome</keyword>
<accession>A0ABW2K1H8</accession>
<dbReference type="Gene3D" id="3.90.1720.10">
    <property type="entry name" value="endopeptidase domain like (from Nostoc punctiforme)"/>
    <property type="match status" value="1"/>
</dbReference>
<dbReference type="SUPFAM" id="SSF54001">
    <property type="entry name" value="Cysteine proteinases"/>
    <property type="match status" value="1"/>
</dbReference>
<protein>
    <recommendedName>
        <fullName evidence="3">Permuted papain-like amidase enzyme, YaeF/YiiX, C92 family</fullName>
    </recommendedName>
</protein>
<proteinExistence type="predicted"/>
<organism evidence="1 2">
    <name type="scientific">Halobacillus campisalis</name>
    <dbReference type="NCBI Taxonomy" id="435909"/>
    <lineage>
        <taxon>Bacteria</taxon>
        <taxon>Bacillati</taxon>
        <taxon>Bacillota</taxon>
        <taxon>Bacilli</taxon>
        <taxon>Bacillales</taxon>
        <taxon>Bacillaceae</taxon>
        <taxon>Halobacillus</taxon>
    </lineage>
</organism>
<dbReference type="InterPro" id="IPR038765">
    <property type="entry name" value="Papain-like_cys_pep_sf"/>
</dbReference>
<reference evidence="2" key="1">
    <citation type="journal article" date="2019" name="Int. J. Syst. Evol. Microbiol.">
        <title>The Global Catalogue of Microorganisms (GCM) 10K type strain sequencing project: providing services to taxonomists for standard genome sequencing and annotation.</title>
        <authorList>
            <consortium name="The Broad Institute Genomics Platform"/>
            <consortium name="The Broad Institute Genome Sequencing Center for Infectious Disease"/>
            <person name="Wu L."/>
            <person name="Ma J."/>
        </authorList>
    </citation>
    <scope>NUCLEOTIDE SEQUENCE [LARGE SCALE GENOMIC DNA]</scope>
    <source>
        <strain evidence="2">CCUG 73951</strain>
    </source>
</reference>
<evidence type="ECO:0000313" key="1">
    <source>
        <dbReference type="EMBL" id="MFC7320606.1"/>
    </source>
</evidence>
<name>A0ABW2K1H8_9BACI</name>
<evidence type="ECO:0000313" key="2">
    <source>
        <dbReference type="Proteomes" id="UP001596494"/>
    </source>
</evidence>
<dbReference type="EMBL" id="JBHTBY010000006">
    <property type="protein sequence ID" value="MFC7320606.1"/>
    <property type="molecule type" value="Genomic_DNA"/>
</dbReference>
<sequence>MGKNKSIIIGLLTGLCVFFVRPKKVIAPVIQSDKECYPDTSIKIQPGDLLFSPIGKSESKYVGHVGMINNNLQVVHSVPAGLVKDPVVEYYSKFRGIRVYGPNNPSLGVKAAHHLELLFTKYPEAYYRVLTPLNDIDEEQYCTKMVWQAYYHGAGVNLSNLKGQAKAIHPALLKDKRIMHEKGSTL</sequence>
<comment type="caution">
    <text evidence="1">The sequence shown here is derived from an EMBL/GenBank/DDBJ whole genome shotgun (WGS) entry which is preliminary data.</text>
</comment>